<proteinExistence type="predicted"/>
<reference evidence="2" key="1">
    <citation type="journal article" date="2022" name="Mol. Ecol. Resour.">
        <title>The genomes of chicory, endive, great burdock and yacon provide insights into Asteraceae palaeo-polyploidization history and plant inulin production.</title>
        <authorList>
            <person name="Fan W."/>
            <person name="Wang S."/>
            <person name="Wang H."/>
            <person name="Wang A."/>
            <person name="Jiang F."/>
            <person name="Liu H."/>
            <person name="Zhao H."/>
            <person name="Xu D."/>
            <person name="Zhang Y."/>
        </authorList>
    </citation>
    <scope>NUCLEOTIDE SEQUENCE [LARGE SCALE GENOMIC DNA]</scope>
    <source>
        <strain evidence="2">cv. Punajuju</strain>
    </source>
</reference>
<sequence>MAFICGSLRNKEEDDYDVLWPYPSTSPRKPTRKGLMFGSRRSKNTKNPYSDRGLHKFEALLADLDHKRQEILTQKGSEDVAMVKFVYRSPNEVQPIVVKLRDHRKHDNTSSMESSPKSEHQKDFAFVKEVGDEFEEWKTVKPSIRESKKKIMFDEWRRKLREGWKPSYIFPLFVMLILVLLMFSGRSFAILCTSLGWYMVPIINGYLHNSNHRMNITKKRVHRKGKANS</sequence>
<name>A0ACB9F990_CICIN</name>
<evidence type="ECO:0000313" key="1">
    <source>
        <dbReference type="EMBL" id="KAI3767515.1"/>
    </source>
</evidence>
<evidence type="ECO:0000313" key="2">
    <source>
        <dbReference type="Proteomes" id="UP001055811"/>
    </source>
</evidence>
<keyword evidence="2" id="KW-1185">Reference proteome</keyword>
<comment type="caution">
    <text evidence="1">The sequence shown here is derived from an EMBL/GenBank/DDBJ whole genome shotgun (WGS) entry which is preliminary data.</text>
</comment>
<dbReference type="EMBL" id="CM042011">
    <property type="protein sequence ID" value="KAI3767515.1"/>
    <property type="molecule type" value="Genomic_DNA"/>
</dbReference>
<dbReference type="Proteomes" id="UP001055811">
    <property type="component" value="Linkage Group LG03"/>
</dbReference>
<accession>A0ACB9F990</accession>
<reference evidence="1 2" key="2">
    <citation type="journal article" date="2022" name="Mol. Ecol. Resour.">
        <title>The genomes of chicory, endive, great burdock and yacon provide insights into Asteraceae paleo-polyploidization history and plant inulin production.</title>
        <authorList>
            <person name="Fan W."/>
            <person name="Wang S."/>
            <person name="Wang H."/>
            <person name="Wang A."/>
            <person name="Jiang F."/>
            <person name="Liu H."/>
            <person name="Zhao H."/>
            <person name="Xu D."/>
            <person name="Zhang Y."/>
        </authorList>
    </citation>
    <scope>NUCLEOTIDE SEQUENCE [LARGE SCALE GENOMIC DNA]</scope>
    <source>
        <strain evidence="2">cv. Punajuju</strain>
        <tissue evidence="1">Leaves</tissue>
    </source>
</reference>
<gene>
    <name evidence="1" type="ORF">L2E82_17680</name>
</gene>
<protein>
    <submittedName>
        <fullName evidence="1">Uncharacterized protein</fullName>
    </submittedName>
</protein>
<organism evidence="1 2">
    <name type="scientific">Cichorium intybus</name>
    <name type="common">Chicory</name>
    <dbReference type="NCBI Taxonomy" id="13427"/>
    <lineage>
        <taxon>Eukaryota</taxon>
        <taxon>Viridiplantae</taxon>
        <taxon>Streptophyta</taxon>
        <taxon>Embryophyta</taxon>
        <taxon>Tracheophyta</taxon>
        <taxon>Spermatophyta</taxon>
        <taxon>Magnoliopsida</taxon>
        <taxon>eudicotyledons</taxon>
        <taxon>Gunneridae</taxon>
        <taxon>Pentapetalae</taxon>
        <taxon>asterids</taxon>
        <taxon>campanulids</taxon>
        <taxon>Asterales</taxon>
        <taxon>Asteraceae</taxon>
        <taxon>Cichorioideae</taxon>
        <taxon>Cichorieae</taxon>
        <taxon>Cichoriinae</taxon>
        <taxon>Cichorium</taxon>
    </lineage>
</organism>